<dbReference type="AlphaFoldDB" id="A0A9P5TIH1"/>
<gene>
    <name evidence="1" type="ORF">CPB84DRAFT_1788785</name>
</gene>
<dbReference type="Proteomes" id="UP000724874">
    <property type="component" value="Unassembled WGS sequence"/>
</dbReference>
<protein>
    <submittedName>
        <fullName evidence="1">Uncharacterized protein</fullName>
    </submittedName>
</protein>
<accession>A0A9P5TIH1</accession>
<evidence type="ECO:0000313" key="1">
    <source>
        <dbReference type="EMBL" id="KAF8884891.1"/>
    </source>
</evidence>
<reference evidence="1" key="1">
    <citation type="submission" date="2020-11" db="EMBL/GenBank/DDBJ databases">
        <authorList>
            <consortium name="DOE Joint Genome Institute"/>
            <person name="Ahrendt S."/>
            <person name="Riley R."/>
            <person name="Andreopoulos W."/>
            <person name="LaButti K."/>
            <person name="Pangilinan J."/>
            <person name="Ruiz-duenas F.J."/>
            <person name="Barrasa J.M."/>
            <person name="Sanchez-Garcia M."/>
            <person name="Camarero S."/>
            <person name="Miyauchi S."/>
            <person name="Serrano A."/>
            <person name="Linde D."/>
            <person name="Babiker R."/>
            <person name="Drula E."/>
            <person name="Ayuso-Fernandez I."/>
            <person name="Pacheco R."/>
            <person name="Padilla G."/>
            <person name="Ferreira P."/>
            <person name="Barriuso J."/>
            <person name="Kellner H."/>
            <person name="Castanera R."/>
            <person name="Alfaro M."/>
            <person name="Ramirez L."/>
            <person name="Pisabarro A.G."/>
            <person name="Kuo A."/>
            <person name="Tritt A."/>
            <person name="Lipzen A."/>
            <person name="He G."/>
            <person name="Yan M."/>
            <person name="Ng V."/>
            <person name="Cullen D."/>
            <person name="Martin F."/>
            <person name="Rosso M.-N."/>
            <person name="Henrissat B."/>
            <person name="Hibbett D."/>
            <person name="Martinez A.T."/>
            <person name="Grigoriev I.V."/>
        </authorList>
    </citation>
    <scope>NUCLEOTIDE SEQUENCE</scope>
    <source>
        <strain evidence="1">AH 44721</strain>
    </source>
</reference>
<evidence type="ECO:0000313" key="2">
    <source>
        <dbReference type="Proteomes" id="UP000724874"/>
    </source>
</evidence>
<dbReference type="EMBL" id="JADNYJ010000105">
    <property type="protein sequence ID" value="KAF8884891.1"/>
    <property type="molecule type" value="Genomic_DNA"/>
</dbReference>
<proteinExistence type="predicted"/>
<organism evidence="1 2">
    <name type="scientific">Gymnopilus junonius</name>
    <name type="common">Spectacular rustgill mushroom</name>
    <name type="synonym">Gymnopilus spectabilis subsp. junonius</name>
    <dbReference type="NCBI Taxonomy" id="109634"/>
    <lineage>
        <taxon>Eukaryota</taxon>
        <taxon>Fungi</taxon>
        <taxon>Dikarya</taxon>
        <taxon>Basidiomycota</taxon>
        <taxon>Agaricomycotina</taxon>
        <taxon>Agaricomycetes</taxon>
        <taxon>Agaricomycetidae</taxon>
        <taxon>Agaricales</taxon>
        <taxon>Agaricineae</taxon>
        <taxon>Hymenogastraceae</taxon>
        <taxon>Gymnopilus</taxon>
    </lineage>
</organism>
<sequence>MPSKGVATQLLHKYLIYQRKLRKHADRHLQCSAKSSSMRVAVNLDPPVCSQLSQLELLAAVQASLQRCQNVKRSLHTRICPILT</sequence>
<comment type="caution">
    <text evidence="1">The sequence shown here is derived from an EMBL/GenBank/DDBJ whole genome shotgun (WGS) entry which is preliminary data.</text>
</comment>
<name>A0A9P5TIH1_GYMJU</name>
<keyword evidence="2" id="KW-1185">Reference proteome</keyword>